<protein>
    <submittedName>
        <fullName evidence="1">Uncharacterized protein</fullName>
    </submittedName>
</protein>
<dbReference type="Proteomes" id="UP000242287">
    <property type="component" value="Unassembled WGS sequence"/>
</dbReference>
<evidence type="ECO:0000313" key="1">
    <source>
        <dbReference type="EMBL" id="PFH45046.1"/>
    </source>
</evidence>
<dbReference type="EMBL" id="KZ302599">
    <property type="protein sequence ID" value="PFH45046.1"/>
    <property type="molecule type" value="Genomic_DNA"/>
</dbReference>
<dbReference type="AlphaFoldDB" id="A0A2A9NB95"/>
<keyword evidence="2" id="KW-1185">Reference proteome</keyword>
<sequence length="127" mass="13648">MDETYITSKTLQLPLQTPTLMNASDGSQVPASMKPLALHSVTAAASANGSACIFSLHHFGTTATVSHGETFALITSILSFYNSPSLLSHTVPTFYTDLLSLVCLTENLQILLLLPYFSPSYQLYTSG</sequence>
<proteinExistence type="predicted"/>
<accession>A0A2A9NB95</accession>
<reference evidence="1 2" key="1">
    <citation type="submission" date="2014-02" db="EMBL/GenBank/DDBJ databases">
        <title>Transposable element dynamics among asymbiotic and ectomycorrhizal Amanita fungi.</title>
        <authorList>
            <consortium name="DOE Joint Genome Institute"/>
            <person name="Hess J."/>
            <person name="Skrede I."/>
            <person name="Wolfe B."/>
            <person name="LaButti K."/>
            <person name="Ohm R.A."/>
            <person name="Grigoriev I.V."/>
            <person name="Pringle A."/>
        </authorList>
    </citation>
    <scope>NUCLEOTIDE SEQUENCE [LARGE SCALE GENOMIC DNA]</scope>
    <source>
        <strain evidence="1 2">SKay4041</strain>
    </source>
</reference>
<gene>
    <name evidence="1" type="ORF">AMATHDRAFT_51815</name>
</gene>
<evidence type="ECO:0000313" key="2">
    <source>
        <dbReference type="Proteomes" id="UP000242287"/>
    </source>
</evidence>
<name>A0A2A9NB95_9AGAR</name>
<organism evidence="1 2">
    <name type="scientific">Amanita thiersii Skay4041</name>
    <dbReference type="NCBI Taxonomy" id="703135"/>
    <lineage>
        <taxon>Eukaryota</taxon>
        <taxon>Fungi</taxon>
        <taxon>Dikarya</taxon>
        <taxon>Basidiomycota</taxon>
        <taxon>Agaricomycotina</taxon>
        <taxon>Agaricomycetes</taxon>
        <taxon>Agaricomycetidae</taxon>
        <taxon>Agaricales</taxon>
        <taxon>Pluteineae</taxon>
        <taxon>Amanitaceae</taxon>
        <taxon>Amanita</taxon>
    </lineage>
</organism>